<evidence type="ECO:0000313" key="2">
    <source>
        <dbReference type="EMBL" id="GIY40270.1"/>
    </source>
</evidence>
<dbReference type="AlphaFoldDB" id="A0AAV4T2D4"/>
<evidence type="ECO:0000256" key="1">
    <source>
        <dbReference type="SAM" id="MobiDB-lite"/>
    </source>
</evidence>
<sequence>MNKGSHLRRRHRSIGENAHKMAAIKVFLQSTKEPFLLDAQRPRLLTRLGFSALPRIPNNEHPSRFHLFGAGGKKSRAIPHLSPKVSREHGNE</sequence>
<proteinExistence type="predicted"/>
<keyword evidence="3" id="KW-1185">Reference proteome</keyword>
<organism evidence="2 3">
    <name type="scientific">Caerostris extrusa</name>
    <name type="common">Bark spider</name>
    <name type="synonym">Caerostris bankana</name>
    <dbReference type="NCBI Taxonomy" id="172846"/>
    <lineage>
        <taxon>Eukaryota</taxon>
        <taxon>Metazoa</taxon>
        <taxon>Ecdysozoa</taxon>
        <taxon>Arthropoda</taxon>
        <taxon>Chelicerata</taxon>
        <taxon>Arachnida</taxon>
        <taxon>Araneae</taxon>
        <taxon>Araneomorphae</taxon>
        <taxon>Entelegynae</taxon>
        <taxon>Araneoidea</taxon>
        <taxon>Araneidae</taxon>
        <taxon>Caerostris</taxon>
    </lineage>
</organism>
<gene>
    <name evidence="2" type="ORF">CEXT_56531</name>
</gene>
<name>A0AAV4T2D4_CAEEX</name>
<dbReference type="EMBL" id="BPLR01010590">
    <property type="protein sequence ID" value="GIY40270.1"/>
    <property type="molecule type" value="Genomic_DNA"/>
</dbReference>
<feature type="region of interest" description="Disordered" evidence="1">
    <location>
        <begin position="68"/>
        <end position="92"/>
    </location>
</feature>
<accession>A0AAV4T2D4</accession>
<reference evidence="2 3" key="1">
    <citation type="submission" date="2021-06" db="EMBL/GenBank/DDBJ databases">
        <title>Caerostris extrusa draft genome.</title>
        <authorList>
            <person name="Kono N."/>
            <person name="Arakawa K."/>
        </authorList>
    </citation>
    <scope>NUCLEOTIDE SEQUENCE [LARGE SCALE GENOMIC DNA]</scope>
</reference>
<comment type="caution">
    <text evidence="2">The sequence shown here is derived from an EMBL/GenBank/DDBJ whole genome shotgun (WGS) entry which is preliminary data.</text>
</comment>
<evidence type="ECO:0000313" key="3">
    <source>
        <dbReference type="Proteomes" id="UP001054945"/>
    </source>
</evidence>
<protein>
    <submittedName>
        <fullName evidence="2">Uncharacterized protein</fullName>
    </submittedName>
</protein>
<dbReference type="Proteomes" id="UP001054945">
    <property type="component" value="Unassembled WGS sequence"/>
</dbReference>